<reference evidence="2 3" key="1">
    <citation type="journal article" date="2010" name="Nature">
        <title>Genome sequencing and analysis of the model grass Brachypodium distachyon.</title>
        <authorList>
            <consortium name="International Brachypodium Initiative"/>
        </authorList>
    </citation>
    <scope>NUCLEOTIDE SEQUENCE [LARGE SCALE GENOMIC DNA]</scope>
    <source>
        <strain evidence="2 3">Bd21</strain>
    </source>
</reference>
<feature type="region of interest" description="Disordered" evidence="1">
    <location>
        <begin position="124"/>
        <end position="151"/>
    </location>
</feature>
<proteinExistence type="predicted"/>
<evidence type="ECO:0000313" key="2">
    <source>
        <dbReference type="EMBL" id="PNT76570.1"/>
    </source>
</evidence>
<protein>
    <submittedName>
        <fullName evidence="2 3">Uncharacterized protein</fullName>
    </submittedName>
</protein>
<reference evidence="3" key="3">
    <citation type="submission" date="2018-08" db="UniProtKB">
        <authorList>
            <consortium name="EnsemblPlants"/>
        </authorList>
    </citation>
    <scope>IDENTIFICATION</scope>
    <source>
        <strain evidence="3">cv. Bd21</strain>
    </source>
</reference>
<gene>
    <name evidence="2" type="ORF">BRADI_1g49758v3</name>
</gene>
<feature type="region of interest" description="Disordered" evidence="1">
    <location>
        <begin position="1"/>
        <end position="73"/>
    </location>
</feature>
<feature type="non-terminal residue" evidence="2">
    <location>
        <position position="1"/>
    </location>
</feature>
<feature type="compositionally biased region" description="Low complexity" evidence="1">
    <location>
        <begin position="60"/>
        <end position="73"/>
    </location>
</feature>
<dbReference type="EMBL" id="CM000880">
    <property type="protein sequence ID" value="PNT76570.1"/>
    <property type="molecule type" value="Genomic_DNA"/>
</dbReference>
<dbReference type="Gramene" id="PNT76570">
    <property type="protein sequence ID" value="PNT76570"/>
    <property type="gene ID" value="BRADI_1g49758v3"/>
</dbReference>
<feature type="compositionally biased region" description="Polar residues" evidence="1">
    <location>
        <begin position="282"/>
        <end position="294"/>
    </location>
</feature>
<reference evidence="2" key="2">
    <citation type="submission" date="2017-06" db="EMBL/GenBank/DDBJ databases">
        <title>WGS assembly of Brachypodium distachyon.</title>
        <authorList>
            <consortium name="The International Brachypodium Initiative"/>
            <person name="Lucas S."/>
            <person name="Harmon-Smith M."/>
            <person name="Lail K."/>
            <person name="Tice H."/>
            <person name="Grimwood J."/>
            <person name="Bruce D."/>
            <person name="Barry K."/>
            <person name="Shu S."/>
            <person name="Lindquist E."/>
            <person name="Wang M."/>
            <person name="Pitluck S."/>
            <person name="Vogel J.P."/>
            <person name="Garvin D.F."/>
            <person name="Mockler T.C."/>
            <person name="Schmutz J."/>
            <person name="Rokhsar D."/>
            <person name="Bevan M.W."/>
        </authorList>
    </citation>
    <scope>NUCLEOTIDE SEQUENCE</scope>
    <source>
        <strain evidence="2">Bd21</strain>
    </source>
</reference>
<evidence type="ECO:0000256" key="1">
    <source>
        <dbReference type="SAM" id="MobiDB-lite"/>
    </source>
</evidence>
<organism evidence="2">
    <name type="scientific">Brachypodium distachyon</name>
    <name type="common">Purple false brome</name>
    <name type="synonym">Trachynia distachya</name>
    <dbReference type="NCBI Taxonomy" id="15368"/>
    <lineage>
        <taxon>Eukaryota</taxon>
        <taxon>Viridiplantae</taxon>
        <taxon>Streptophyta</taxon>
        <taxon>Embryophyta</taxon>
        <taxon>Tracheophyta</taxon>
        <taxon>Spermatophyta</taxon>
        <taxon>Magnoliopsida</taxon>
        <taxon>Liliopsida</taxon>
        <taxon>Poales</taxon>
        <taxon>Poaceae</taxon>
        <taxon>BOP clade</taxon>
        <taxon>Pooideae</taxon>
        <taxon>Stipodae</taxon>
        <taxon>Brachypodieae</taxon>
        <taxon>Brachypodium</taxon>
    </lineage>
</organism>
<feature type="compositionally biased region" description="Low complexity" evidence="1">
    <location>
        <begin position="236"/>
        <end position="255"/>
    </location>
</feature>
<name>A0A2K2DQM0_BRADI</name>
<dbReference type="InParanoid" id="A0A2K2DQM0"/>
<evidence type="ECO:0000313" key="3">
    <source>
        <dbReference type="EnsemblPlants" id="PNT76570"/>
    </source>
</evidence>
<feature type="region of interest" description="Disordered" evidence="1">
    <location>
        <begin position="191"/>
        <end position="334"/>
    </location>
</feature>
<feature type="compositionally biased region" description="Low complexity" evidence="1">
    <location>
        <begin position="270"/>
        <end position="281"/>
    </location>
</feature>
<dbReference type="EnsemblPlants" id="PNT76570">
    <property type="protein sequence ID" value="PNT76570"/>
    <property type="gene ID" value="BRADI_1g49758v3"/>
</dbReference>
<keyword evidence="4" id="KW-1185">Reference proteome</keyword>
<evidence type="ECO:0000313" key="4">
    <source>
        <dbReference type="Proteomes" id="UP000008810"/>
    </source>
</evidence>
<dbReference type="Proteomes" id="UP000008810">
    <property type="component" value="Chromosome 1"/>
</dbReference>
<accession>A0A2K2DQM0</accession>
<sequence length="363" mass="37232">QSKGNGTRKFLQILLPHSGPRAHRREKIPHTSSPRAPRRQGKGKPCSRSVLMGDIRAPHSTTTGDSTTGVVATDSATGAPGALAADSITEALAADSGTRVVAADSATGALAADSITEALAADSGTRVVAPDSTTGALAAGSDTGKRRGRRNLIRPLFGAADDAGKGKGVSSAHEASLRSATLLLEAEDPALRSGAVSDTANRPSRPDPATPPPEKAGAEVASRSASGKRPRRPWNPSTSATPPASSSPAGTALSTIPPPTPRRPAKQVVSSRTESTSGSRSMATYLSARSTRSQMPFRGPSAAPHSRPANGVHLLRRSPTMRPPLPTSGSTKTPSCLFMMQEKLYRNLSIATAPSLASRTGTG</sequence>
<dbReference type="AlphaFoldDB" id="A0A2K2DQM0"/>